<reference evidence="3 5" key="2">
    <citation type="submission" date="2019-08" db="EMBL/GenBank/DDBJ databases">
        <title>Genome of Algoriphagus ratkowskyi IC026.</title>
        <authorList>
            <person name="Bowman J.P."/>
        </authorList>
    </citation>
    <scope>NUCLEOTIDE SEQUENCE [LARGE SCALE GENOMIC DNA]</scope>
    <source>
        <strain evidence="3 5">IC026</strain>
    </source>
</reference>
<dbReference type="EMBL" id="QKZU01000006">
    <property type="protein sequence ID" value="PZX57818.1"/>
    <property type="molecule type" value="Genomic_DNA"/>
</dbReference>
<dbReference type="AlphaFoldDB" id="A0A2W7RA51"/>
<dbReference type="CDD" id="cd20292">
    <property type="entry name" value="cupin_QdtA-like"/>
    <property type="match status" value="1"/>
</dbReference>
<dbReference type="Proteomes" id="UP000321927">
    <property type="component" value="Unassembled WGS sequence"/>
</dbReference>
<evidence type="ECO:0000313" key="2">
    <source>
        <dbReference type="EMBL" id="PZX57818.1"/>
    </source>
</evidence>
<evidence type="ECO:0000313" key="4">
    <source>
        <dbReference type="Proteomes" id="UP000249115"/>
    </source>
</evidence>
<dbReference type="Gene3D" id="2.60.120.10">
    <property type="entry name" value="Jelly Rolls"/>
    <property type="match status" value="1"/>
</dbReference>
<evidence type="ECO:0000259" key="1">
    <source>
        <dbReference type="Pfam" id="PF05523"/>
    </source>
</evidence>
<evidence type="ECO:0000313" key="3">
    <source>
        <dbReference type="EMBL" id="TXD79081.1"/>
    </source>
</evidence>
<feature type="domain" description="Sugar 3,4-ketoisomerase QdtA cupin" evidence="1">
    <location>
        <begin position="9"/>
        <end position="137"/>
    </location>
</feature>
<reference evidence="2 4" key="1">
    <citation type="submission" date="2018-06" db="EMBL/GenBank/DDBJ databases">
        <title>Genomic Encyclopedia of Archaeal and Bacterial Type Strains, Phase II (KMG-II): from individual species to whole genera.</title>
        <authorList>
            <person name="Goeker M."/>
        </authorList>
    </citation>
    <scope>NUCLEOTIDE SEQUENCE [LARGE SCALE GENOMIC DNA]</scope>
    <source>
        <strain evidence="2 4">DSM 22686</strain>
    </source>
</reference>
<dbReference type="InterPro" id="IPR011051">
    <property type="entry name" value="RmlC_Cupin_sf"/>
</dbReference>
<sequence length="140" mass="16212">MEKTSFLSEVKLINLPKIEDPRGNLSFLEEFSHVPFKINRTYWIFDVPGGQVRGGHSFRQQEEFIIAISGSFDVVVDDGKEKKIYSLNRSYYGLFIPAGIWRQMENFSTNSVAVVVSSTTFSSEDYIRDYEEFLKFKNSQ</sequence>
<gene>
    <name evidence="3" type="ORF">ESW18_06070</name>
    <name evidence="2" type="ORF">LV84_01947</name>
</gene>
<comment type="caution">
    <text evidence="2">The sequence shown here is derived from an EMBL/GenBank/DDBJ whole genome shotgun (WGS) entry which is preliminary data.</text>
</comment>
<evidence type="ECO:0000313" key="5">
    <source>
        <dbReference type="Proteomes" id="UP000321927"/>
    </source>
</evidence>
<proteinExistence type="predicted"/>
<protein>
    <submittedName>
        <fullName evidence="3">WxcM-like domain-containing protein</fullName>
    </submittedName>
    <submittedName>
        <fullName evidence="2">WxcM-like protein</fullName>
    </submittedName>
</protein>
<dbReference type="OrthoDB" id="9795513at2"/>
<organism evidence="2 4">
    <name type="scientific">Algoriphagus ratkowskyi</name>
    <dbReference type="NCBI Taxonomy" id="57028"/>
    <lineage>
        <taxon>Bacteria</taxon>
        <taxon>Pseudomonadati</taxon>
        <taxon>Bacteroidota</taxon>
        <taxon>Cytophagia</taxon>
        <taxon>Cytophagales</taxon>
        <taxon>Cyclobacteriaceae</taxon>
        <taxon>Algoriphagus</taxon>
    </lineage>
</organism>
<dbReference type="RefSeq" id="WP_086498285.1">
    <property type="nucleotide sequence ID" value="NZ_MSSV01000002.1"/>
</dbReference>
<keyword evidence="5" id="KW-1185">Reference proteome</keyword>
<dbReference type="EMBL" id="VORV01000003">
    <property type="protein sequence ID" value="TXD79081.1"/>
    <property type="molecule type" value="Genomic_DNA"/>
</dbReference>
<accession>A0A2W7RA51</accession>
<name>A0A2W7RA51_9BACT</name>
<dbReference type="InterPro" id="IPR014710">
    <property type="entry name" value="RmlC-like_jellyroll"/>
</dbReference>
<dbReference type="Proteomes" id="UP000249115">
    <property type="component" value="Unassembled WGS sequence"/>
</dbReference>
<dbReference type="InterPro" id="IPR008894">
    <property type="entry name" value="QdtA_cupin_dom"/>
</dbReference>
<dbReference type="SUPFAM" id="SSF51182">
    <property type="entry name" value="RmlC-like cupins"/>
    <property type="match status" value="1"/>
</dbReference>
<dbReference type="Pfam" id="PF05523">
    <property type="entry name" value="FdtA"/>
    <property type="match status" value="1"/>
</dbReference>